<evidence type="ECO:0000313" key="1">
    <source>
        <dbReference type="EMBL" id="GAK58585.1"/>
    </source>
</evidence>
<dbReference type="InterPro" id="IPR024227">
    <property type="entry name" value="DUF3795"/>
</dbReference>
<proteinExistence type="predicted"/>
<protein>
    <recommendedName>
        <fullName evidence="3">DUF3795 domain-containing protein</fullName>
    </recommendedName>
</protein>
<dbReference type="Proteomes" id="UP000030661">
    <property type="component" value="Unassembled WGS sequence"/>
</dbReference>
<accession>A0A081C1Y0</accession>
<dbReference type="Pfam" id="PF12675">
    <property type="entry name" value="DUF3795"/>
    <property type="match status" value="1"/>
</dbReference>
<dbReference type="EMBL" id="DF820468">
    <property type="protein sequence ID" value="GAK58585.1"/>
    <property type="molecule type" value="Genomic_DNA"/>
</dbReference>
<organism evidence="1">
    <name type="scientific">Vecturithrix granuli</name>
    <dbReference type="NCBI Taxonomy" id="1499967"/>
    <lineage>
        <taxon>Bacteria</taxon>
        <taxon>Candidatus Moduliflexota</taxon>
        <taxon>Candidatus Vecturitrichia</taxon>
        <taxon>Candidatus Vecturitrichales</taxon>
        <taxon>Candidatus Vecturitrichaceae</taxon>
        <taxon>Candidatus Vecturithrix</taxon>
    </lineage>
</organism>
<dbReference type="AlphaFoldDB" id="A0A081C1Y0"/>
<evidence type="ECO:0008006" key="3">
    <source>
        <dbReference type="Google" id="ProtNLM"/>
    </source>
</evidence>
<name>A0A081C1Y0_VECG1</name>
<dbReference type="HOGENOM" id="CLU_168035_0_0_0"/>
<sequence>MIAYCGINCDECPSYTGTITGDETLLAKMNEAFGNGKTDATDFVCLGCKYDDVKLIATDCARCAIRSCAKAKGKDFCATCDEFETCDTMKPYRGDGTATRDKRNAFLRAKNIRANG</sequence>
<evidence type="ECO:0000313" key="2">
    <source>
        <dbReference type="Proteomes" id="UP000030661"/>
    </source>
</evidence>
<keyword evidence="2" id="KW-1185">Reference proteome</keyword>
<reference evidence="1" key="1">
    <citation type="journal article" date="2015" name="PeerJ">
        <title>First genomic representation of candidate bacterial phylum KSB3 points to enhanced environmental sensing as a trigger of wastewater bulking.</title>
        <authorList>
            <person name="Sekiguchi Y."/>
            <person name="Ohashi A."/>
            <person name="Parks D.H."/>
            <person name="Yamauchi T."/>
            <person name="Tyson G.W."/>
            <person name="Hugenholtz P."/>
        </authorList>
    </citation>
    <scope>NUCLEOTIDE SEQUENCE [LARGE SCALE GENOMIC DNA]</scope>
</reference>
<gene>
    <name evidence="1" type="ORF">U27_05559</name>
</gene>